<protein>
    <submittedName>
        <fullName evidence="1">Uncharacterized protein</fullName>
    </submittedName>
</protein>
<proteinExistence type="predicted"/>
<keyword evidence="2" id="KW-1185">Reference proteome</keyword>
<organism evidence="1 2">
    <name type="scientific">Pluteus cervinus</name>
    <dbReference type="NCBI Taxonomy" id="181527"/>
    <lineage>
        <taxon>Eukaryota</taxon>
        <taxon>Fungi</taxon>
        <taxon>Dikarya</taxon>
        <taxon>Basidiomycota</taxon>
        <taxon>Agaricomycotina</taxon>
        <taxon>Agaricomycetes</taxon>
        <taxon>Agaricomycetidae</taxon>
        <taxon>Agaricales</taxon>
        <taxon>Pluteineae</taxon>
        <taxon>Pluteaceae</taxon>
        <taxon>Pluteus</taxon>
    </lineage>
</organism>
<name>A0ACD3B2X6_9AGAR</name>
<dbReference type="Proteomes" id="UP000308600">
    <property type="component" value="Unassembled WGS sequence"/>
</dbReference>
<evidence type="ECO:0000313" key="2">
    <source>
        <dbReference type="Proteomes" id="UP000308600"/>
    </source>
</evidence>
<evidence type="ECO:0000313" key="1">
    <source>
        <dbReference type="EMBL" id="TFK71982.1"/>
    </source>
</evidence>
<sequence length="523" mass="57891">MFAQCPADVILVTSAYLDTPSLLQLRSVNHVLHDIVTPSVLQYVHLSLTQIRGTEAEDVTKRLQTCSTPLPNFYQSARHLKVKIDGWYIRRYVPDELLPDLWKTLSLLQSLISVEFAWKYGYDDDEETRIRVQNIRSQVASAIMKATGSRLEKLTIHPPIGELDIPKPFLHVQGLIEFGIDYEQSGWGCDESSESDGEEAGSKAQGGPPTCDCKALPVDTDIAGILAANPTLQDLRIVHGCLGKGYPAKALFTSQLSDLRSITMEGLSTWGIETLLPAPSFQNLRHVNIMSSYQYHPVDPLWASMKAAGTILETLVTAQISSSLIDFLASFSGLRNLKIDDIITDSSCSSPKITSSFFDLALPRHFSTLESFSLSYGGNVKQIPGWDFDPVLWSSFLPKMTALKSLHIPPYAPEGSQAAQIAARYQTVIDTVQLVPNLELLQIHWPDRIHGCGTGRMKWVRSCVATLDETVKDLRCDGEVAKPKTLRLFNGIHRAIASGGSSWRYALPKMSGSEWSISDRFPA</sequence>
<gene>
    <name evidence="1" type="ORF">BDN72DRAFT_957701</name>
</gene>
<dbReference type="EMBL" id="ML208291">
    <property type="protein sequence ID" value="TFK71982.1"/>
    <property type="molecule type" value="Genomic_DNA"/>
</dbReference>
<reference evidence="1 2" key="1">
    <citation type="journal article" date="2019" name="Nat. Ecol. Evol.">
        <title>Megaphylogeny resolves global patterns of mushroom evolution.</title>
        <authorList>
            <person name="Varga T."/>
            <person name="Krizsan K."/>
            <person name="Foldi C."/>
            <person name="Dima B."/>
            <person name="Sanchez-Garcia M."/>
            <person name="Sanchez-Ramirez S."/>
            <person name="Szollosi G.J."/>
            <person name="Szarkandi J.G."/>
            <person name="Papp V."/>
            <person name="Albert L."/>
            <person name="Andreopoulos W."/>
            <person name="Angelini C."/>
            <person name="Antonin V."/>
            <person name="Barry K.W."/>
            <person name="Bougher N.L."/>
            <person name="Buchanan P."/>
            <person name="Buyck B."/>
            <person name="Bense V."/>
            <person name="Catcheside P."/>
            <person name="Chovatia M."/>
            <person name="Cooper J."/>
            <person name="Damon W."/>
            <person name="Desjardin D."/>
            <person name="Finy P."/>
            <person name="Geml J."/>
            <person name="Haridas S."/>
            <person name="Hughes K."/>
            <person name="Justo A."/>
            <person name="Karasinski D."/>
            <person name="Kautmanova I."/>
            <person name="Kiss B."/>
            <person name="Kocsube S."/>
            <person name="Kotiranta H."/>
            <person name="LaButti K.M."/>
            <person name="Lechner B.E."/>
            <person name="Liimatainen K."/>
            <person name="Lipzen A."/>
            <person name="Lukacs Z."/>
            <person name="Mihaltcheva S."/>
            <person name="Morgado L.N."/>
            <person name="Niskanen T."/>
            <person name="Noordeloos M.E."/>
            <person name="Ohm R.A."/>
            <person name="Ortiz-Santana B."/>
            <person name="Ovrebo C."/>
            <person name="Racz N."/>
            <person name="Riley R."/>
            <person name="Savchenko A."/>
            <person name="Shiryaev A."/>
            <person name="Soop K."/>
            <person name="Spirin V."/>
            <person name="Szebenyi C."/>
            <person name="Tomsovsky M."/>
            <person name="Tulloss R.E."/>
            <person name="Uehling J."/>
            <person name="Grigoriev I.V."/>
            <person name="Vagvolgyi C."/>
            <person name="Papp T."/>
            <person name="Martin F.M."/>
            <person name="Miettinen O."/>
            <person name="Hibbett D.S."/>
            <person name="Nagy L.G."/>
        </authorList>
    </citation>
    <scope>NUCLEOTIDE SEQUENCE [LARGE SCALE GENOMIC DNA]</scope>
    <source>
        <strain evidence="1 2">NL-1719</strain>
    </source>
</reference>
<accession>A0ACD3B2X6</accession>